<name>A0AAP0CMC9_9ASTR</name>
<organism evidence="2 3">
    <name type="scientific">Deinandra increscens subsp. villosa</name>
    <dbReference type="NCBI Taxonomy" id="3103831"/>
    <lineage>
        <taxon>Eukaryota</taxon>
        <taxon>Viridiplantae</taxon>
        <taxon>Streptophyta</taxon>
        <taxon>Embryophyta</taxon>
        <taxon>Tracheophyta</taxon>
        <taxon>Spermatophyta</taxon>
        <taxon>Magnoliopsida</taxon>
        <taxon>eudicotyledons</taxon>
        <taxon>Gunneridae</taxon>
        <taxon>Pentapetalae</taxon>
        <taxon>asterids</taxon>
        <taxon>campanulids</taxon>
        <taxon>Asterales</taxon>
        <taxon>Asteraceae</taxon>
        <taxon>Asteroideae</taxon>
        <taxon>Heliantheae alliance</taxon>
        <taxon>Madieae</taxon>
        <taxon>Madiinae</taxon>
        <taxon>Deinandra</taxon>
    </lineage>
</organism>
<dbReference type="Pfam" id="PF16719">
    <property type="entry name" value="SAWADEE"/>
    <property type="match status" value="1"/>
</dbReference>
<gene>
    <name evidence="2" type="ORF">SSX86_024186</name>
</gene>
<keyword evidence="3" id="KW-1185">Reference proteome</keyword>
<dbReference type="GO" id="GO:0003682">
    <property type="term" value="F:chromatin binding"/>
    <property type="evidence" value="ECO:0007669"/>
    <property type="project" value="InterPro"/>
</dbReference>
<evidence type="ECO:0000313" key="2">
    <source>
        <dbReference type="EMBL" id="KAK9056822.1"/>
    </source>
</evidence>
<evidence type="ECO:0000259" key="1">
    <source>
        <dbReference type="Pfam" id="PF16719"/>
    </source>
</evidence>
<dbReference type="PANTHER" id="PTHR36384">
    <property type="entry name" value="SAWADEE PROTEIN"/>
    <property type="match status" value="1"/>
</dbReference>
<dbReference type="PANTHER" id="PTHR36384:SF1">
    <property type="entry name" value="SAWADEE PROTEIN"/>
    <property type="match status" value="1"/>
</dbReference>
<sequence>MSFSDDVNYDLEFRSTRDDAWYSCGVVLEDGNRLRVKYKDFVQSYNDEVFSVSDFPTGKEIERFLRRFRPESLPIEDNECSRVAEGFMICGAYARDGQLRYFDAIVDAVCYKEHEPTKCLCTYLLFWQHGPDEGNTTATSLDDIYIIQSGSVDPTVVNFAKLMKEKVDSFESILIPKNPLLFRKTSSNETITKSQDSGIGGHSSVGFSAGRERHFPELSDQDRDLGGVKETSNHHFIIVENLEKDLCPLLMMDFIHEQTLITAHTYVFPSLLGDTYAGGAILVNSRTTLKRIHDYINNPNHFIVSSSGRPWVIAEDKLRTGTFNTNLQSFQPKYESYNTKNDLKVVRLGTEEYTVAKRRKELYLELHNHVNGLVQRFAKEERSLQASLCKP</sequence>
<feature type="domain" description="SAWADEE" evidence="1">
    <location>
        <begin position="9"/>
        <end position="144"/>
    </location>
</feature>
<protein>
    <recommendedName>
        <fullName evidence="1">SAWADEE domain-containing protein</fullName>
    </recommendedName>
</protein>
<evidence type="ECO:0000313" key="3">
    <source>
        <dbReference type="Proteomes" id="UP001408789"/>
    </source>
</evidence>
<reference evidence="2 3" key="1">
    <citation type="submission" date="2024-04" db="EMBL/GenBank/DDBJ databases">
        <title>The reference genome of an endangered Asteraceae, Deinandra increscens subsp. villosa, native to the Central Coast of California.</title>
        <authorList>
            <person name="Guilliams M."/>
            <person name="Hasenstab-Lehman K."/>
            <person name="Meyer R."/>
            <person name="Mcevoy S."/>
        </authorList>
    </citation>
    <scope>NUCLEOTIDE SEQUENCE [LARGE SCALE GENOMIC DNA]</scope>
    <source>
        <tissue evidence="2">Leaf</tissue>
    </source>
</reference>
<comment type="caution">
    <text evidence="2">The sequence shown here is derived from an EMBL/GenBank/DDBJ whole genome shotgun (WGS) entry which is preliminary data.</text>
</comment>
<dbReference type="Gene3D" id="2.30.30.140">
    <property type="match status" value="1"/>
</dbReference>
<dbReference type="InterPro" id="IPR032001">
    <property type="entry name" value="SAWADEE_dom"/>
</dbReference>
<proteinExistence type="predicted"/>
<accession>A0AAP0CMC9</accession>
<dbReference type="Proteomes" id="UP001408789">
    <property type="component" value="Unassembled WGS sequence"/>
</dbReference>
<dbReference type="EMBL" id="JBCNJP010000024">
    <property type="protein sequence ID" value="KAK9056822.1"/>
    <property type="molecule type" value="Genomic_DNA"/>
</dbReference>
<dbReference type="AlphaFoldDB" id="A0AAP0CMC9"/>